<protein>
    <submittedName>
        <fullName evidence="2">Uncharacterized protein</fullName>
    </submittedName>
</protein>
<evidence type="ECO:0000256" key="1">
    <source>
        <dbReference type="SAM" id="MobiDB-lite"/>
    </source>
</evidence>
<feature type="region of interest" description="Disordered" evidence="1">
    <location>
        <begin position="1"/>
        <end position="34"/>
    </location>
</feature>
<dbReference type="Proteomes" id="UP000221165">
    <property type="component" value="Unassembled WGS sequence"/>
</dbReference>
<evidence type="ECO:0000313" key="3">
    <source>
        <dbReference type="Proteomes" id="UP000221165"/>
    </source>
</evidence>
<accession>A0A2C6LCY7</accession>
<dbReference type="RefSeq" id="XP_067926378.1">
    <property type="nucleotide sequence ID" value="XM_068061646.1"/>
</dbReference>
<name>A0A2C6LCY7_9APIC</name>
<keyword evidence="3" id="KW-1185">Reference proteome</keyword>
<dbReference type="AlphaFoldDB" id="A0A2C6LCY7"/>
<proteinExistence type="predicted"/>
<sequence length="244" mass="28095">MENFNKGDRERARLASLRDRDPKEEEEKEEREKKCREVMIERKEEEEKGEEKEEEEMKWGSRALDDIFQLEYKTAWEAFKKKKKKRERKDSCHPQADNMASEDELEKDKIEDDSFFRYLLSFDFLQRLYPFPLPTFSSSSLYSSICCFSSEHRPPLPSLSSSLLSAGLSHISKTEEGVHLPCLSFFSFSSSSPLSCSSCFFLSSMLTASRDSDPLVSWLIPARNASDTIVQAIASAACQRHCPP</sequence>
<dbReference type="GeneID" id="94424857"/>
<feature type="non-terminal residue" evidence="2">
    <location>
        <position position="244"/>
    </location>
</feature>
<dbReference type="VEuPathDB" id="ToxoDB:CSUI_001440"/>
<gene>
    <name evidence="2" type="ORF">CSUI_001440</name>
</gene>
<dbReference type="EMBL" id="MIGC01000566">
    <property type="protein sequence ID" value="PHJ24706.1"/>
    <property type="molecule type" value="Genomic_DNA"/>
</dbReference>
<organism evidence="2 3">
    <name type="scientific">Cystoisospora suis</name>
    <dbReference type="NCBI Taxonomy" id="483139"/>
    <lineage>
        <taxon>Eukaryota</taxon>
        <taxon>Sar</taxon>
        <taxon>Alveolata</taxon>
        <taxon>Apicomplexa</taxon>
        <taxon>Conoidasida</taxon>
        <taxon>Coccidia</taxon>
        <taxon>Eucoccidiorida</taxon>
        <taxon>Eimeriorina</taxon>
        <taxon>Sarcocystidae</taxon>
        <taxon>Cystoisospora</taxon>
    </lineage>
</organism>
<reference evidence="2 3" key="1">
    <citation type="journal article" date="2017" name="Int. J. Parasitol.">
        <title>The genome of the protozoan parasite Cystoisospora suis and a reverse vaccinology approach to identify vaccine candidates.</title>
        <authorList>
            <person name="Palmieri N."/>
            <person name="Shrestha A."/>
            <person name="Ruttkowski B."/>
            <person name="Beck T."/>
            <person name="Vogl C."/>
            <person name="Tomley F."/>
            <person name="Blake D.P."/>
            <person name="Joachim A."/>
        </authorList>
    </citation>
    <scope>NUCLEOTIDE SEQUENCE [LARGE SCALE GENOMIC DNA]</scope>
    <source>
        <strain evidence="2 3">Wien I</strain>
    </source>
</reference>
<comment type="caution">
    <text evidence="2">The sequence shown here is derived from an EMBL/GenBank/DDBJ whole genome shotgun (WGS) entry which is preliminary data.</text>
</comment>
<evidence type="ECO:0000313" key="2">
    <source>
        <dbReference type="EMBL" id="PHJ24706.1"/>
    </source>
</evidence>